<name>A0A7K0KID9_9BACT</name>
<keyword evidence="1" id="KW-0472">Membrane</keyword>
<protein>
    <recommendedName>
        <fullName evidence="4">Organic solvent tolerance-like N-terminal domain-containing protein</fullName>
    </recommendedName>
</protein>
<dbReference type="EMBL" id="VUNG01000047">
    <property type="protein sequence ID" value="MST85678.1"/>
    <property type="molecule type" value="Genomic_DNA"/>
</dbReference>
<keyword evidence="6" id="KW-1185">Reference proteome</keyword>
<evidence type="ECO:0000256" key="1">
    <source>
        <dbReference type="ARBA" id="ARBA00023237"/>
    </source>
</evidence>
<evidence type="ECO:0000256" key="3">
    <source>
        <dbReference type="SAM" id="SignalP"/>
    </source>
</evidence>
<dbReference type="GO" id="GO:0009279">
    <property type="term" value="C:cell outer membrane"/>
    <property type="evidence" value="ECO:0007669"/>
    <property type="project" value="TreeGrafter"/>
</dbReference>
<keyword evidence="1" id="KW-0998">Cell outer membrane</keyword>
<dbReference type="InterPro" id="IPR005653">
    <property type="entry name" value="OstA-like_N"/>
</dbReference>
<dbReference type="GO" id="GO:1990351">
    <property type="term" value="C:transporter complex"/>
    <property type="evidence" value="ECO:0007669"/>
    <property type="project" value="TreeGrafter"/>
</dbReference>
<dbReference type="InterPro" id="IPR050218">
    <property type="entry name" value="LptD"/>
</dbReference>
<evidence type="ECO:0000256" key="2">
    <source>
        <dbReference type="SAM" id="MobiDB-lite"/>
    </source>
</evidence>
<feature type="signal peptide" evidence="3">
    <location>
        <begin position="1"/>
        <end position="34"/>
    </location>
</feature>
<dbReference type="PANTHER" id="PTHR30189:SF1">
    <property type="entry name" value="LPS-ASSEMBLY PROTEIN LPTD"/>
    <property type="match status" value="1"/>
</dbReference>
<gene>
    <name evidence="5" type="ORF">FYJ73_13570</name>
</gene>
<organism evidence="5 6">
    <name type="scientific">Hallella mizrahii</name>
    <dbReference type="NCBI Taxonomy" id="2606637"/>
    <lineage>
        <taxon>Bacteria</taxon>
        <taxon>Pseudomonadati</taxon>
        <taxon>Bacteroidota</taxon>
        <taxon>Bacteroidia</taxon>
        <taxon>Bacteroidales</taxon>
        <taxon>Prevotellaceae</taxon>
        <taxon>Hallella</taxon>
    </lineage>
</organism>
<comment type="caution">
    <text evidence="5">The sequence shown here is derived from an EMBL/GenBank/DDBJ whole genome shotgun (WGS) entry which is preliminary data.</text>
</comment>
<feature type="chain" id="PRO_5029830455" description="Organic solvent tolerance-like N-terminal domain-containing protein" evidence="3">
    <location>
        <begin position="35"/>
        <end position="595"/>
    </location>
</feature>
<dbReference type="Pfam" id="PF13100">
    <property type="entry name" value="OstA_2"/>
    <property type="match status" value="1"/>
</dbReference>
<dbReference type="PANTHER" id="PTHR30189">
    <property type="entry name" value="LPS-ASSEMBLY PROTEIN"/>
    <property type="match status" value="1"/>
</dbReference>
<reference evidence="5 6" key="1">
    <citation type="submission" date="2019-08" db="EMBL/GenBank/DDBJ databases">
        <title>In-depth cultivation of the pig gut microbiome towards novel bacterial diversity and tailored functional studies.</title>
        <authorList>
            <person name="Wylensek D."/>
            <person name="Hitch T.C.A."/>
            <person name="Clavel T."/>
        </authorList>
    </citation>
    <scope>NUCLEOTIDE SEQUENCE [LARGE SCALE GENOMIC DNA]</scope>
    <source>
        <strain evidence="5 6">LKV-178-WT-2A</strain>
    </source>
</reference>
<feature type="compositionally biased region" description="Low complexity" evidence="2">
    <location>
        <begin position="572"/>
        <end position="582"/>
    </location>
</feature>
<dbReference type="AlphaFoldDB" id="A0A7K0KID9"/>
<dbReference type="RefSeq" id="WP_154535280.1">
    <property type="nucleotide sequence ID" value="NZ_VUNG01000047.1"/>
</dbReference>
<sequence>MTFRRFFQHLSYRHGAVSLTALCLFALCMLTAFAAPRKRKAVDDRVYLVHADELKFDMYGPNPDAQIVKGHVHFRHRGATLTCDSAYFYQTTNSVRAMGHVHFRQPQDNITLTCQRAWYDGEEQLMEARNNVVLHHARQTLYTDSLNYDRLYNNAYFFRGGRLIDGSSKLSSDWGEYNTQTKQAVFYYDVQLHTPKTRVSTDTLYYDTRTSRAHVVGQYTPNKGQGTPRASRIVNGQNVITTTDAYFNTKTDKADLYGRSTVVNKEKTITADTLFYNSKTGRNYGRGNVVYVDKRNKNQLTAHLVVYNEKTGRGFATGRALVMDYSRPDTLWMHGDTMRVETFHINTDSAYRKVHCYPRVRIFRNDAQAVCDSLVFNSKDSCMTMYRDPILWNGQRQLLGEKILTFMNDTTIREAHVLGQALSIELMQDSIHYNQVSSTNMFAYFLGGKIRRSDAVGNVRAIFYPVDDKDSTLIGLNYIETDTMRSFVNDQRKLERIWMPKAQGTLYPMTQIPPGKDKLDVFAWFDDIRPKNKDDVFIWKPKASGTELKHIKRHAAPIQQLGNHAVSEKAEAPAPAAAGAKSHQVPPPKKTARKR</sequence>
<evidence type="ECO:0000313" key="5">
    <source>
        <dbReference type="EMBL" id="MST85678.1"/>
    </source>
</evidence>
<feature type="region of interest" description="Disordered" evidence="2">
    <location>
        <begin position="557"/>
        <end position="595"/>
    </location>
</feature>
<keyword evidence="3" id="KW-0732">Signal</keyword>
<dbReference type="Gene3D" id="2.60.450.10">
    <property type="entry name" value="Lipopolysaccharide (LPS) transport protein A like domain"/>
    <property type="match status" value="2"/>
</dbReference>
<feature type="domain" description="Organic solvent tolerance-like N-terminal" evidence="4">
    <location>
        <begin position="44"/>
        <end position="202"/>
    </location>
</feature>
<evidence type="ECO:0000259" key="4">
    <source>
        <dbReference type="Pfam" id="PF13100"/>
    </source>
</evidence>
<dbReference type="Proteomes" id="UP000438914">
    <property type="component" value="Unassembled WGS sequence"/>
</dbReference>
<proteinExistence type="predicted"/>
<accession>A0A7K0KID9</accession>
<evidence type="ECO:0000313" key="6">
    <source>
        <dbReference type="Proteomes" id="UP000438914"/>
    </source>
</evidence>